<proteinExistence type="predicted"/>
<dbReference type="InterPro" id="IPR036291">
    <property type="entry name" value="NAD(P)-bd_dom_sf"/>
</dbReference>
<organism evidence="2 3">
    <name type="scientific">Conyzicola lurida</name>
    <dbReference type="NCBI Taxonomy" id="1172621"/>
    <lineage>
        <taxon>Bacteria</taxon>
        <taxon>Bacillati</taxon>
        <taxon>Actinomycetota</taxon>
        <taxon>Actinomycetes</taxon>
        <taxon>Micrococcales</taxon>
        <taxon>Microbacteriaceae</taxon>
        <taxon>Conyzicola</taxon>
    </lineage>
</organism>
<sequence length="223" mass="22803">MTTSENQPVRIAIVGGTGKVAKEIIRQLHARGDEAVAIFRNADRTDELIDLGAIPVVLDIETADVDALAAVFSGADAVVFSAGAGGGDPKRTRAVDYDGAVKAIAAAEQAAVSRFVMVSAIGAGNKPTGDLGSMKPYYEAKHDADVAVTKSSLEYTIVRPGGLLDEPATGLVTVGETVERGDIPRADVAATVVAALDDPRTIGTAFEIVSGDTPITTAVATLG</sequence>
<dbReference type="CDD" id="cd05243">
    <property type="entry name" value="SDR_a5"/>
    <property type="match status" value="1"/>
</dbReference>
<dbReference type="Gene3D" id="3.40.50.720">
    <property type="entry name" value="NAD(P)-binding Rossmann-like Domain"/>
    <property type="match status" value="1"/>
</dbReference>
<dbReference type="SUPFAM" id="SSF51735">
    <property type="entry name" value="NAD(P)-binding Rossmann-fold domains"/>
    <property type="match status" value="1"/>
</dbReference>
<dbReference type="Pfam" id="PF13460">
    <property type="entry name" value="NAD_binding_10"/>
    <property type="match status" value="1"/>
</dbReference>
<dbReference type="RefSeq" id="WP_184236868.1">
    <property type="nucleotide sequence ID" value="NZ_JACHMJ010000001.1"/>
</dbReference>
<dbReference type="PANTHER" id="PTHR15020:SF50">
    <property type="entry name" value="UPF0659 PROTEIN YMR090W"/>
    <property type="match status" value="1"/>
</dbReference>
<feature type="domain" description="NAD(P)-binding" evidence="1">
    <location>
        <begin position="15"/>
        <end position="199"/>
    </location>
</feature>
<dbReference type="InterPro" id="IPR016040">
    <property type="entry name" value="NAD(P)-bd_dom"/>
</dbReference>
<keyword evidence="3" id="KW-1185">Reference proteome</keyword>
<gene>
    <name evidence="2" type="ORF">HD599_002013</name>
</gene>
<comment type="caution">
    <text evidence="2">The sequence shown here is derived from an EMBL/GenBank/DDBJ whole genome shotgun (WGS) entry which is preliminary data.</text>
</comment>
<dbReference type="AlphaFoldDB" id="A0A841AII9"/>
<name>A0A841AII9_9MICO</name>
<evidence type="ECO:0000259" key="1">
    <source>
        <dbReference type="Pfam" id="PF13460"/>
    </source>
</evidence>
<dbReference type="EMBL" id="JACHMJ010000001">
    <property type="protein sequence ID" value="MBB5843690.1"/>
    <property type="molecule type" value="Genomic_DNA"/>
</dbReference>
<reference evidence="2 3" key="1">
    <citation type="submission" date="2020-08" db="EMBL/GenBank/DDBJ databases">
        <title>Sequencing the genomes of 1000 actinobacteria strains.</title>
        <authorList>
            <person name="Klenk H.-P."/>
        </authorList>
    </citation>
    <scope>NUCLEOTIDE SEQUENCE [LARGE SCALE GENOMIC DNA]</scope>
    <source>
        <strain evidence="2 3">DSM 105784</strain>
    </source>
</reference>
<accession>A0A841AII9</accession>
<dbReference type="PANTHER" id="PTHR15020">
    <property type="entry name" value="FLAVIN REDUCTASE-RELATED"/>
    <property type="match status" value="1"/>
</dbReference>
<evidence type="ECO:0000313" key="2">
    <source>
        <dbReference type="EMBL" id="MBB5843690.1"/>
    </source>
</evidence>
<evidence type="ECO:0000313" key="3">
    <source>
        <dbReference type="Proteomes" id="UP000536685"/>
    </source>
</evidence>
<dbReference type="Proteomes" id="UP000536685">
    <property type="component" value="Unassembled WGS sequence"/>
</dbReference>
<protein>
    <submittedName>
        <fullName evidence="2">Uncharacterized protein YbjT (DUF2867 family)</fullName>
    </submittedName>
</protein>